<accession>A0A138ZZ86</accession>
<organism evidence="1 2">
    <name type="scientific">Gonapodya prolifera (strain JEL478)</name>
    <name type="common">Monoblepharis prolifera</name>
    <dbReference type="NCBI Taxonomy" id="1344416"/>
    <lineage>
        <taxon>Eukaryota</taxon>
        <taxon>Fungi</taxon>
        <taxon>Fungi incertae sedis</taxon>
        <taxon>Chytridiomycota</taxon>
        <taxon>Chytridiomycota incertae sedis</taxon>
        <taxon>Monoblepharidomycetes</taxon>
        <taxon>Monoblepharidales</taxon>
        <taxon>Gonapodyaceae</taxon>
        <taxon>Gonapodya</taxon>
    </lineage>
</organism>
<evidence type="ECO:0000313" key="1">
    <source>
        <dbReference type="EMBL" id="KXS09801.1"/>
    </source>
</evidence>
<name>A0A138ZZ86_GONPJ</name>
<dbReference type="AlphaFoldDB" id="A0A138ZZ86"/>
<reference evidence="1 2" key="1">
    <citation type="journal article" date="2015" name="Genome Biol. Evol.">
        <title>Phylogenomic analyses indicate that early fungi evolved digesting cell walls of algal ancestors of land plants.</title>
        <authorList>
            <person name="Chang Y."/>
            <person name="Wang S."/>
            <person name="Sekimoto S."/>
            <person name="Aerts A.L."/>
            <person name="Choi C."/>
            <person name="Clum A."/>
            <person name="LaButti K.M."/>
            <person name="Lindquist E.A."/>
            <person name="Yee Ngan C."/>
            <person name="Ohm R.A."/>
            <person name="Salamov A.A."/>
            <person name="Grigoriev I.V."/>
            <person name="Spatafora J.W."/>
            <person name="Berbee M.L."/>
        </authorList>
    </citation>
    <scope>NUCLEOTIDE SEQUENCE [LARGE SCALE GENOMIC DNA]</scope>
    <source>
        <strain evidence="1 2">JEL478</strain>
    </source>
</reference>
<keyword evidence="2" id="KW-1185">Reference proteome</keyword>
<dbReference type="Proteomes" id="UP000070544">
    <property type="component" value="Unassembled WGS sequence"/>
</dbReference>
<protein>
    <submittedName>
        <fullName evidence="1">Uncharacterized protein</fullName>
    </submittedName>
</protein>
<dbReference type="EMBL" id="KQ965849">
    <property type="protein sequence ID" value="KXS09801.1"/>
    <property type="molecule type" value="Genomic_DNA"/>
</dbReference>
<sequence>MVDVMGKKNVEWPLAQSEKKAWSANEHKQCVGWEYRGVQALTQSPTPNNGDVGLRKSLHTQTMKQQRSKDDKLEVKKMGDEFTFMQAELLETWPKNSPAGGAGTYPAQTHGAKMSCWSPFETESAWNDCHDVTFHLAPPKEWKRYYAVIVTTGSLEMFGEATNEYDTSCFTVVSSENTSVTVRVPFTAGYQVSSQSVAEVR</sequence>
<gene>
    <name evidence="1" type="ORF">M427DRAFT_49090</name>
</gene>
<proteinExistence type="predicted"/>
<evidence type="ECO:0000313" key="2">
    <source>
        <dbReference type="Proteomes" id="UP000070544"/>
    </source>
</evidence>